<reference evidence="1 2" key="1">
    <citation type="submission" date="2008-10" db="EMBL/GenBank/DDBJ databases">
        <title>Genome sequence of Bacillus cereus AH187.</title>
        <authorList>
            <person name="Dodson R.J."/>
            <person name="Durkin A.S."/>
            <person name="Rosovitz M.J."/>
            <person name="Rasko D.A."/>
            <person name="Kolsto A.B."/>
            <person name="Okstad O.A."/>
            <person name="Ravel J."/>
            <person name="Sutton G."/>
        </authorList>
    </citation>
    <scope>NUCLEOTIDE SEQUENCE [LARGE SCALE GENOMIC DNA]</scope>
    <source>
        <strain evidence="1 2">AH187</strain>
    </source>
</reference>
<dbReference type="KEGG" id="bcr:BCAH187_A5272"/>
<evidence type="ECO:0000313" key="1">
    <source>
        <dbReference type="EMBL" id="ACJ77233.1"/>
    </source>
</evidence>
<dbReference type="AlphaFoldDB" id="B7HW42"/>
<gene>
    <name evidence="1" type="ordered locus">BCAH187_A5272</name>
</gene>
<name>B7HW42_BACC7</name>
<evidence type="ECO:0000313" key="2">
    <source>
        <dbReference type="Proteomes" id="UP000002214"/>
    </source>
</evidence>
<organism evidence="1 2">
    <name type="scientific">Bacillus cereus (strain AH187)</name>
    <dbReference type="NCBI Taxonomy" id="405534"/>
    <lineage>
        <taxon>Bacteria</taxon>
        <taxon>Bacillati</taxon>
        <taxon>Bacillota</taxon>
        <taxon>Bacilli</taxon>
        <taxon>Bacillales</taxon>
        <taxon>Bacillaceae</taxon>
        <taxon>Bacillus</taxon>
        <taxon>Bacillus cereus group</taxon>
    </lineage>
</organism>
<sequence length="37" mass="4192">MASSMNLFIKNIRDETLLTGIPSVFSEKSTLRKNFTT</sequence>
<dbReference type="HOGENOM" id="CLU_3339634_0_0_9"/>
<proteinExistence type="predicted"/>
<dbReference type="EMBL" id="CP001177">
    <property type="protein sequence ID" value="ACJ77233.1"/>
    <property type="molecule type" value="Genomic_DNA"/>
</dbReference>
<accession>B7HW42</accession>
<dbReference type="Proteomes" id="UP000002214">
    <property type="component" value="Chromosome"/>
</dbReference>
<protein>
    <submittedName>
        <fullName evidence="1">Uncharacterized protein</fullName>
    </submittedName>
</protein>